<feature type="region of interest" description="Disordered" evidence="9">
    <location>
        <begin position="1006"/>
        <end position="1032"/>
    </location>
</feature>
<feature type="region of interest" description="Disordered" evidence="9">
    <location>
        <begin position="1"/>
        <end position="54"/>
    </location>
</feature>
<organism evidence="12 13">
    <name type="scientific">Paralvinella palmiformis</name>
    <dbReference type="NCBI Taxonomy" id="53620"/>
    <lineage>
        <taxon>Eukaryota</taxon>
        <taxon>Metazoa</taxon>
        <taxon>Spiralia</taxon>
        <taxon>Lophotrochozoa</taxon>
        <taxon>Annelida</taxon>
        <taxon>Polychaeta</taxon>
        <taxon>Sedentaria</taxon>
        <taxon>Canalipalpata</taxon>
        <taxon>Terebellida</taxon>
        <taxon>Terebelliformia</taxon>
        <taxon>Alvinellidae</taxon>
        <taxon>Paralvinella</taxon>
    </lineage>
</organism>
<dbReference type="PROSITE" id="PS50089">
    <property type="entry name" value="ZF_RING_2"/>
    <property type="match status" value="1"/>
</dbReference>
<dbReference type="Pfam" id="PF13445">
    <property type="entry name" value="zf-RING_UBOX"/>
    <property type="match status" value="1"/>
</dbReference>
<dbReference type="InterPro" id="IPR011042">
    <property type="entry name" value="6-blade_b-propeller_TolB-like"/>
</dbReference>
<name>A0AAD9MSV1_9ANNE</name>
<dbReference type="GO" id="GO:0008270">
    <property type="term" value="F:zinc ion binding"/>
    <property type="evidence" value="ECO:0007669"/>
    <property type="project" value="UniProtKB-KW"/>
</dbReference>
<dbReference type="Pfam" id="PF00643">
    <property type="entry name" value="zf-B_box"/>
    <property type="match status" value="1"/>
</dbReference>
<feature type="coiled-coil region" evidence="8">
    <location>
        <begin position="332"/>
        <end position="384"/>
    </location>
</feature>
<dbReference type="SUPFAM" id="SSF101898">
    <property type="entry name" value="NHL repeat"/>
    <property type="match status" value="1"/>
</dbReference>
<dbReference type="InterPro" id="IPR047153">
    <property type="entry name" value="TRIM45/56/19-like"/>
</dbReference>
<feature type="domain" description="RING-type" evidence="10">
    <location>
        <begin position="127"/>
        <end position="175"/>
    </location>
</feature>
<dbReference type="Gene3D" id="3.30.40.10">
    <property type="entry name" value="Zinc/RING finger domain, C3HC4 (zinc finger)"/>
    <property type="match status" value="1"/>
</dbReference>
<evidence type="ECO:0000256" key="1">
    <source>
        <dbReference type="ARBA" id="ARBA00022553"/>
    </source>
</evidence>
<accession>A0AAD9MSV1</accession>
<evidence type="ECO:0000256" key="6">
    <source>
        <dbReference type="PROSITE-ProRule" id="PRU00024"/>
    </source>
</evidence>
<evidence type="ECO:0000256" key="7">
    <source>
        <dbReference type="PROSITE-ProRule" id="PRU00504"/>
    </source>
</evidence>
<feature type="compositionally biased region" description="Acidic residues" evidence="9">
    <location>
        <begin position="1008"/>
        <end position="1020"/>
    </location>
</feature>
<evidence type="ECO:0000256" key="2">
    <source>
        <dbReference type="ARBA" id="ARBA00022723"/>
    </source>
</evidence>
<dbReference type="PANTHER" id="PTHR25462:SF306">
    <property type="entry name" value="TRIPARTITE MOTIF CONTAINING 9"/>
    <property type="match status" value="1"/>
</dbReference>
<dbReference type="PANTHER" id="PTHR25462">
    <property type="entry name" value="BONUS, ISOFORM C-RELATED"/>
    <property type="match status" value="1"/>
</dbReference>
<feature type="compositionally biased region" description="Basic and acidic residues" evidence="9">
    <location>
        <begin position="785"/>
        <end position="810"/>
    </location>
</feature>
<keyword evidence="5" id="KW-0862">Zinc</keyword>
<feature type="region of interest" description="Disordered" evidence="9">
    <location>
        <begin position="907"/>
        <end position="926"/>
    </location>
</feature>
<dbReference type="CDD" id="cd19756">
    <property type="entry name" value="Bbox2"/>
    <property type="match status" value="1"/>
</dbReference>
<keyword evidence="1" id="KW-0597">Phosphoprotein</keyword>
<dbReference type="SUPFAM" id="SSF57845">
    <property type="entry name" value="B-box zinc-binding domain"/>
    <property type="match status" value="1"/>
</dbReference>
<evidence type="ECO:0000256" key="9">
    <source>
        <dbReference type="SAM" id="MobiDB-lite"/>
    </source>
</evidence>
<feature type="compositionally biased region" description="Polar residues" evidence="9">
    <location>
        <begin position="953"/>
        <end position="967"/>
    </location>
</feature>
<gene>
    <name evidence="12" type="ORF">LSH36_939g00028</name>
</gene>
<dbReference type="Gene3D" id="3.30.160.60">
    <property type="entry name" value="Classic Zinc Finger"/>
    <property type="match status" value="1"/>
</dbReference>
<feature type="domain" description="B box-type" evidence="11">
    <location>
        <begin position="221"/>
        <end position="268"/>
    </location>
</feature>
<dbReference type="GO" id="GO:0061630">
    <property type="term" value="F:ubiquitin protein ligase activity"/>
    <property type="evidence" value="ECO:0007669"/>
    <property type="project" value="TreeGrafter"/>
</dbReference>
<evidence type="ECO:0000256" key="8">
    <source>
        <dbReference type="SAM" id="Coils"/>
    </source>
</evidence>
<feature type="domain" description="B box-type" evidence="11">
    <location>
        <begin position="273"/>
        <end position="314"/>
    </location>
</feature>
<feature type="compositionally biased region" description="Low complexity" evidence="9">
    <location>
        <begin position="826"/>
        <end position="838"/>
    </location>
</feature>
<dbReference type="PROSITE" id="PS00518">
    <property type="entry name" value="ZF_RING_1"/>
    <property type="match status" value="1"/>
</dbReference>
<evidence type="ECO:0000259" key="10">
    <source>
        <dbReference type="PROSITE" id="PS50089"/>
    </source>
</evidence>
<keyword evidence="13" id="KW-1185">Reference proteome</keyword>
<keyword evidence="8" id="KW-0175">Coiled coil</keyword>
<evidence type="ECO:0000313" key="12">
    <source>
        <dbReference type="EMBL" id="KAK2142571.1"/>
    </source>
</evidence>
<feature type="region of interest" description="Disordered" evidence="9">
    <location>
        <begin position="1220"/>
        <end position="1249"/>
    </location>
</feature>
<feature type="region of interest" description="Disordered" evidence="9">
    <location>
        <begin position="785"/>
        <end position="840"/>
    </location>
</feature>
<evidence type="ECO:0000313" key="13">
    <source>
        <dbReference type="Proteomes" id="UP001208570"/>
    </source>
</evidence>
<dbReference type="InterPro" id="IPR001841">
    <property type="entry name" value="Znf_RING"/>
</dbReference>
<keyword evidence="4 6" id="KW-0863">Zinc-finger</keyword>
<evidence type="ECO:0000259" key="11">
    <source>
        <dbReference type="PROSITE" id="PS50119"/>
    </source>
</evidence>
<feature type="repeat" description="NHL" evidence="7">
    <location>
        <begin position="643"/>
        <end position="681"/>
    </location>
</feature>
<dbReference type="InterPro" id="IPR013083">
    <property type="entry name" value="Znf_RING/FYVE/PHD"/>
</dbReference>
<evidence type="ECO:0000256" key="4">
    <source>
        <dbReference type="ARBA" id="ARBA00022771"/>
    </source>
</evidence>
<keyword evidence="2" id="KW-0479">Metal-binding</keyword>
<feature type="region of interest" description="Disordered" evidence="9">
    <location>
        <begin position="942"/>
        <end position="986"/>
    </location>
</feature>
<proteinExistence type="predicted"/>
<feature type="compositionally biased region" description="Polar residues" evidence="9">
    <location>
        <begin position="1240"/>
        <end position="1249"/>
    </location>
</feature>
<evidence type="ECO:0000256" key="5">
    <source>
        <dbReference type="ARBA" id="ARBA00022833"/>
    </source>
</evidence>
<dbReference type="Proteomes" id="UP001208570">
    <property type="component" value="Unassembled WGS sequence"/>
</dbReference>
<dbReference type="InterPro" id="IPR001258">
    <property type="entry name" value="NHL_repeat"/>
</dbReference>
<dbReference type="PROSITE" id="PS50119">
    <property type="entry name" value="ZF_BBOX"/>
    <property type="match status" value="2"/>
</dbReference>
<dbReference type="InterPro" id="IPR027370">
    <property type="entry name" value="Znf-RING_euk"/>
</dbReference>
<dbReference type="SUPFAM" id="SSF57850">
    <property type="entry name" value="RING/U-box"/>
    <property type="match status" value="1"/>
</dbReference>
<reference evidence="12" key="1">
    <citation type="journal article" date="2023" name="Mol. Biol. Evol.">
        <title>Third-Generation Sequencing Reveals the Adaptive Role of the Epigenome in Three Deep-Sea Polychaetes.</title>
        <authorList>
            <person name="Perez M."/>
            <person name="Aroh O."/>
            <person name="Sun Y."/>
            <person name="Lan Y."/>
            <person name="Juniper S.K."/>
            <person name="Young C.R."/>
            <person name="Angers B."/>
            <person name="Qian P.Y."/>
        </authorList>
    </citation>
    <scope>NUCLEOTIDE SEQUENCE</scope>
    <source>
        <strain evidence="12">P08H-3</strain>
    </source>
</reference>
<evidence type="ECO:0000256" key="3">
    <source>
        <dbReference type="ARBA" id="ARBA00022737"/>
    </source>
</evidence>
<feature type="compositionally biased region" description="Low complexity" evidence="9">
    <location>
        <begin position="968"/>
        <end position="981"/>
    </location>
</feature>
<comment type="caution">
    <text evidence="12">The sequence shown here is derived from an EMBL/GenBank/DDBJ whole genome shotgun (WGS) entry which is preliminary data.</text>
</comment>
<dbReference type="Gene3D" id="2.120.10.30">
    <property type="entry name" value="TolB, C-terminal domain"/>
    <property type="match status" value="1"/>
</dbReference>
<feature type="compositionally biased region" description="Low complexity" evidence="9">
    <location>
        <begin position="8"/>
        <end position="54"/>
    </location>
</feature>
<dbReference type="SMART" id="SM00184">
    <property type="entry name" value="RING"/>
    <property type="match status" value="1"/>
</dbReference>
<dbReference type="InterPro" id="IPR017907">
    <property type="entry name" value="Znf_RING_CS"/>
</dbReference>
<dbReference type="EMBL" id="JAODUP010000939">
    <property type="protein sequence ID" value="KAK2142571.1"/>
    <property type="molecule type" value="Genomic_DNA"/>
</dbReference>
<sequence>MQFYVGESVRSVHSVSQSVSQSAQRQLSQPVSQSAQSVSQSASQSQSAQSVSQSVSQPVSSQSASQSVSAVSVQSVSQTLPGSSGHPRFFGSSEQILEHQLSSGAIAMPSEDDNVSLCSELEEVVKCAICWELPTSPKVLSCQHSFCLRCLYPSYLADLQERHHSRDRIQCPLCRQLCVVPKKGLGFLPADHRTNAVTDLVQKRRYQQVGITDTYRGERKKTCQVCKVNHKYTTADYFCLTCGVLLCSKCNGSHTNNKLYDNHIEVELFIPDSSNLYCVDHPKENIQFYCGDCERPICNACTHTKHATHRSTKFIRSVDADVGLVTYLRRFVADRQREITEHTKEITELRQMSKRDKEIIAEELAQVRDQISRLRERETELEARLQIHDTVEGRLDDLEATMVTSTGSLSQLDDVITGSTTPLRQYREYRINEPSLQSIQKAFTAVELPVRDMELMRTQYGKMVASYDENDDDVDGKHYFLDIDGDVINSGVRTLWRKSQTLYDVQFLRDGSRRMVCTAQLQDWRLSVLGFAEGDPEELPPILSRYSDCQCRLVVNASTGSICLTHKKKTDGWRLPFSVIDPDGRTSTGTIRTSPEQNSLCAVVVTRYRDVIFPFMGYGFPPKSTALRCHSPGGAYRWYRDVSIGSGSGQLYSPHYVTVDSLDRILVSDHYGCKVSIFDNMGHHLLSFPRITLPEDADGNDLLNINLPKPAGICVDSKANIYVAFPTHDVVSLFTPNGQFIRHVVSTKGKARGISICEDRYLAVSTFEDGIWLYDLMPEMETMRQDGCREGGDDGKLKDEDLDNDEKMTKVIDSSSDDEGDHGSCDYDSASDSADESSTVNTWINDISETKNRRDTIATEETTLVSDSAKKDITLAIDNVFEESILATDSFSGESILATDSDTKESMLASDGASEESIVISDSDSEEIMPASDNAIEYATVTGDTKTDDSANRSDSASTSGSVNGQCTSDSAITSDSASTSGNVNRSDSVTLYEGIVISLDTKRETEDTLTEDTLTEDTDSVTTNDSQKQDTGNTRITLKTYDADTCDIATEEDAMCLATQSSDTAHDTLVNVGVTTEDTLTGNSVTIGETTHNDDVATDGTMSKNVVIIWDTKSSSNVTVVNIVTNDSVTSERTSTDNSVSTQDTMTRDSVVMDETDLASTVMTADALSQIIVTPDDTTTVNDVTQEDAITDNDATAEDIITDSDGIIEDPESNNAVAAEESVSTDSVPVHNTPRDGMVTQSDTTTNESGAIHNTVTNLSVTTTGVTIHDSSTAHTVKSQDTVTY</sequence>
<keyword evidence="3" id="KW-0677">Repeat</keyword>
<dbReference type="SMART" id="SM00336">
    <property type="entry name" value="BBOX"/>
    <property type="match status" value="2"/>
</dbReference>
<dbReference type="InterPro" id="IPR000315">
    <property type="entry name" value="Znf_B-box"/>
</dbReference>
<dbReference type="PROSITE" id="PS51125">
    <property type="entry name" value="NHL"/>
    <property type="match status" value="1"/>
</dbReference>
<protein>
    <submittedName>
        <fullName evidence="12">Uncharacterized protein</fullName>
    </submittedName>
</protein>